<evidence type="ECO:0000313" key="5">
    <source>
        <dbReference type="EMBL" id="RPJ66120.1"/>
    </source>
</evidence>
<keyword evidence="4" id="KW-0812">Transmembrane</keyword>
<dbReference type="PANTHER" id="PTHR32347:SF14">
    <property type="entry name" value="EFFLUX SYSTEM COMPONENT YKNX-RELATED"/>
    <property type="match status" value="1"/>
</dbReference>
<dbReference type="Proteomes" id="UP000275281">
    <property type="component" value="Unassembled WGS sequence"/>
</dbReference>
<feature type="coiled-coil region" evidence="3">
    <location>
        <begin position="213"/>
        <end position="240"/>
    </location>
</feature>
<feature type="coiled-coil region" evidence="3">
    <location>
        <begin position="111"/>
        <end position="177"/>
    </location>
</feature>
<name>A0A3N5XZE1_9ALTE</name>
<feature type="transmembrane region" description="Helical" evidence="4">
    <location>
        <begin position="22"/>
        <end position="40"/>
    </location>
</feature>
<protein>
    <submittedName>
        <fullName evidence="5">HlyD family efflux transporter periplasmic adaptor subunit</fullName>
    </submittedName>
</protein>
<dbReference type="EMBL" id="RPOK01000004">
    <property type="protein sequence ID" value="RPJ66120.1"/>
    <property type="molecule type" value="Genomic_DNA"/>
</dbReference>
<keyword evidence="2 3" id="KW-0175">Coiled coil</keyword>
<dbReference type="OrthoDB" id="5752864at2"/>
<sequence length="418" mass="45799">MIRDTQAQDTVIASPKKRVKKWIVAVTALVAIGFAANAMLSAPSADISIDRVSVQIGTLERGELVRDIVSNGRIVAANAPQLYSPEEGFVDLKVKAGDQVEQGQVVAIVDSPELNNTLKQARSELARLEGEMARQELDARRQTLLLNKQVDLAGVDLEAAERENRRAQASIKDHLISQIDFEKAVDDLARAQLTHKHAFEEVALAKDTLAFELQSAKETVEQQRLTVEELQRQVKNLHILASVSGVVGSLNVQPRARVAKNDTLMTLVDLTAYEAELNVAESYANDIGIGMQVEITMGATTRRGTVSAISPEVINREVITRVRFDDNNISGLRQNQQLSARILLENKANVLKVRRGSFLQAGGHVAYKLNGDVAERVNIQLGATSMREVEVLSGLEAGDQIVISSYEEFNQAPSLLLR</sequence>
<proteinExistence type="predicted"/>
<keyword evidence="4" id="KW-0472">Membrane</keyword>
<dbReference type="AlphaFoldDB" id="A0A3N5XZE1"/>
<dbReference type="Gene3D" id="1.10.287.470">
    <property type="entry name" value="Helix hairpin bin"/>
    <property type="match status" value="1"/>
</dbReference>
<comment type="subcellular location">
    <subcellularLocation>
        <location evidence="1">Cell envelope</location>
    </subcellularLocation>
</comment>
<dbReference type="InterPro" id="IPR050465">
    <property type="entry name" value="UPF0194_transport"/>
</dbReference>
<evidence type="ECO:0000256" key="4">
    <source>
        <dbReference type="SAM" id="Phobius"/>
    </source>
</evidence>
<comment type="caution">
    <text evidence="5">The sequence shown here is derived from an EMBL/GenBank/DDBJ whole genome shotgun (WGS) entry which is preliminary data.</text>
</comment>
<dbReference type="RefSeq" id="WP_124028751.1">
    <property type="nucleotide sequence ID" value="NZ_JBHRSN010000007.1"/>
</dbReference>
<dbReference type="GO" id="GO:0030313">
    <property type="term" value="C:cell envelope"/>
    <property type="evidence" value="ECO:0007669"/>
    <property type="project" value="UniProtKB-SubCell"/>
</dbReference>
<dbReference type="Gene3D" id="2.40.50.100">
    <property type="match status" value="1"/>
</dbReference>
<evidence type="ECO:0000256" key="3">
    <source>
        <dbReference type="SAM" id="Coils"/>
    </source>
</evidence>
<accession>A0A3N5XZE1</accession>
<keyword evidence="6" id="KW-1185">Reference proteome</keyword>
<reference evidence="5 6" key="1">
    <citation type="submission" date="2018-11" db="EMBL/GenBank/DDBJ databases">
        <authorList>
            <person name="Ye M.-Q."/>
            <person name="Du Z.-J."/>
        </authorList>
    </citation>
    <scope>NUCLEOTIDE SEQUENCE [LARGE SCALE GENOMIC DNA]</scope>
    <source>
        <strain evidence="5 6">U0105</strain>
    </source>
</reference>
<evidence type="ECO:0000313" key="6">
    <source>
        <dbReference type="Proteomes" id="UP000275281"/>
    </source>
</evidence>
<gene>
    <name evidence="5" type="ORF">DRW07_13930</name>
</gene>
<dbReference type="PANTHER" id="PTHR32347">
    <property type="entry name" value="EFFLUX SYSTEM COMPONENT YKNX-RELATED"/>
    <property type="match status" value="1"/>
</dbReference>
<evidence type="ECO:0000256" key="1">
    <source>
        <dbReference type="ARBA" id="ARBA00004196"/>
    </source>
</evidence>
<dbReference type="Gene3D" id="2.40.420.20">
    <property type="match status" value="1"/>
</dbReference>
<evidence type="ECO:0000256" key="2">
    <source>
        <dbReference type="ARBA" id="ARBA00023054"/>
    </source>
</evidence>
<keyword evidence="4" id="KW-1133">Transmembrane helix</keyword>
<dbReference type="Gene3D" id="2.40.30.170">
    <property type="match status" value="1"/>
</dbReference>
<organism evidence="5 6">
    <name type="scientific">Alteromonas sediminis</name>
    <dbReference type="NCBI Taxonomy" id="2259342"/>
    <lineage>
        <taxon>Bacteria</taxon>
        <taxon>Pseudomonadati</taxon>
        <taxon>Pseudomonadota</taxon>
        <taxon>Gammaproteobacteria</taxon>
        <taxon>Alteromonadales</taxon>
        <taxon>Alteromonadaceae</taxon>
        <taxon>Alteromonas/Salinimonas group</taxon>
        <taxon>Alteromonas</taxon>
    </lineage>
</organism>